<evidence type="ECO:0000313" key="4">
    <source>
        <dbReference type="Proteomes" id="UP000000768"/>
    </source>
</evidence>
<name>A0A194YT37_SORBI</name>
<evidence type="ECO:0000256" key="1">
    <source>
        <dbReference type="SAM" id="MobiDB-lite"/>
    </source>
</evidence>
<keyword evidence="2" id="KW-1133">Transmembrane helix</keyword>
<dbReference type="Proteomes" id="UP000000768">
    <property type="component" value="Chromosome 4"/>
</dbReference>
<evidence type="ECO:0000313" key="3">
    <source>
        <dbReference type="EMBL" id="KXG30995.1"/>
    </source>
</evidence>
<keyword evidence="2" id="KW-0472">Membrane</keyword>
<feature type="transmembrane region" description="Helical" evidence="2">
    <location>
        <begin position="71"/>
        <end position="93"/>
    </location>
</feature>
<evidence type="ECO:0000256" key="2">
    <source>
        <dbReference type="SAM" id="Phobius"/>
    </source>
</evidence>
<accession>A0A194YT37</accession>
<feature type="transmembrane region" description="Helical" evidence="2">
    <location>
        <begin position="99"/>
        <end position="119"/>
    </location>
</feature>
<reference evidence="4" key="2">
    <citation type="journal article" date="2018" name="Plant J.">
        <title>The Sorghum bicolor reference genome: improved assembly, gene annotations, a transcriptome atlas, and signatures of genome organization.</title>
        <authorList>
            <person name="McCormick R.F."/>
            <person name="Truong S.K."/>
            <person name="Sreedasyam A."/>
            <person name="Jenkins J."/>
            <person name="Shu S."/>
            <person name="Sims D."/>
            <person name="Kennedy M."/>
            <person name="Amirebrahimi M."/>
            <person name="Weers B.D."/>
            <person name="McKinley B."/>
            <person name="Mattison A."/>
            <person name="Morishige D.T."/>
            <person name="Grimwood J."/>
            <person name="Schmutz J."/>
            <person name="Mullet J.E."/>
        </authorList>
    </citation>
    <scope>NUCLEOTIDE SEQUENCE [LARGE SCALE GENOMIC DNA]</scope>
    <source>
        <strain evidence="4">cv. BTx623</strain>
    </source>
</reference>
<sequence length="155" mass="16566">MAIVSIVDVAAEPAAPPGSVTVVGPPPPPPPPPHRRRCSCSGRPSGQRRGRDDRSPPRARPRRHLGRRGSAGLRLLLFMVIGLLVPVALMAVFNRRLHFSATICAKTSAVILTGLFVWWPSRRGLGTGTGVMTGVWLRVASSEGEKGEEKGEPLV</sequence>
<keyword evidence="4" id="KW-1185">Reference proteome</keyword>
<reference evidence="3 4" key="1">
    <citation type="journal article" date="2009" name="Nature">
        <title>The Sorghum bicolor genome and the diversification of grasses.</title>
        <authorList>
            <person name="Paterson A.H."/>
            <person name="Bowers J.E."/>
            <person name="Bruggmann R."/>
            <person name="Dubchak I."/>
            <person name="Grimwood J."/>
            <person name="Gundlach H."/>
            <person name="Haberer G."/>
            <person name="Hellsten U."/>
            <person name="Mitros T."/>
            <person name="Poliakov A."/>
            <person name="Schmutz J."/>
            <person name="Spannagl M."/>
            <person name="Tang H."/>
            <person name="Wang X."/>
            <person name="Wicker T."/>
            <person name="Bharti A.K."/>
            <person name="Chapman J."/>
            <person name="Feltus F.A."/>
            <person name="Gowik U."/>
            <person name="Grigoriev I.V."/>
            <person name="Lyons E."/>
            <person name="Maher C.A."/>
            <person name="Martis M."/>
            <person name="Narechania A."/>
            <person name="Otillar R.P."/>
            <person name="Penning B.W."/>
            <person name="Salamov A.A."/>
            <person name="Wang Y."/>
            <person name="Zhang L."/>
            <person name="Carpita N.C."/>
            <person name="Freeling M."/>
            <person name="Gingle A.R."/>
            <person name="Hash C.T."/>
            <person name="Keller B."/>
            <person name="Klein P."/>
            <person name="Kresovich S."/>
            <person name="McCann M.C."/>
            <person name="Ming R."/>
            <person name="Peterson D.G."/>
            <person name="Mehboob-ur-Rahman"/>
            <person name="Ware D."/>
            <person name="Westhoff P."/>
            <person name="Mayer K.F."/>
            <person name="Messing J."/>
            <person name="Rokhsar D.S."/>
        </authorList>
    </citation>
    <scope>NUCLEOTIDE SEQUENCE [LARGE SCALE GENOMIC DNA]</scope>
    <source>
        <strain evidence="4">cv. BTx623</strain>
    </source>
</reference>
<protein>
    <submittedName>
        <fullName evidence="3">Uncharacterized protein</fullName>
    </submittedName>
</protein>
<organism evidence="3 4">
    <name type="scientific">Sorghum bicolor</name>
    <name type="common">Sorghum</name>
    <name type="synonym">Sorghum vulgare</name>
    <dbReference type="NCBI Taxonomy" id="4558"/>
    <lineage>
        <taxon>Eukaryota</taxon>
        <taxon>Viridiplantae</taxon>
        <taxon>Streptophyta</taxon>
        <taxon>Embryophyta</taxon>
        <taxon>Tracheophyta</taxon>
        <taxon>Spermatophyta</taxon>
        <taxon>Magnoliopsida</taxon>
        <taxon>Liliopsida</taxon>
        <taxon>Poales</taxon>
        <taxon>Poaceae</taxon>
        <taxon>PACMAD clade</taxon>
        <taxon>Panicoideae</taxon>
        <taxon>Andropogonodae</taxon>
        <taxon>Andropogoneae</taxon>
        <taxon>Sorghinae</taxon>
        <taxon>Sorghum</taxon>
    </lineage>
</organism>
<dbReference type="Gramene" id="KXG30995">
    <property type="protein sequence ID" value="KXG30995"/>
    <property type="gene ID" value="SORBI_3004G278800"/>
</dbReference>
<dbReference type="InParanoid" id="A0A194YT37"/>
<gene>
    <name evidence="3" type="ORF">SORBI_3004G278800</name>
</gene>
<dbReference type="AlphaFoldDB" id="A0A194YT37"/>
<dbReference type="EMBL" id="CM000763">
    <property type="protein sequence ID" value="KXG30995.1"/>
    <property type="molecule type" value="Genomic_DNA"/>
</dbReference>
<feature type="compositionally biased region" description="Basic residues" evidence="1">
    <location>
        <begin position="57"/>
        <end position="66"/>
    </location>
</feature>
<proteinExistence type="predicted"/>
<feature type="region of interest" description="Disordered" evidence="1">
    <location>
        <begin position="15"/>
        <end position="66"/>
    </location>
</feature>
<keyword evidence="2" id="KW-0812">Transmembrane</keyword>